<evidence type="ECO:0000313" key="2">
    <source>
        <dbReference type="Proteomes" id="UP000199328"/>
    </source>
</evidence>
<proteinExistence type="predicted"/>
<dbReference type="InterPro" id="IPR038396">
    <property type="entry name" value="SpoIIAA-like_sf"/>
</dbReference>
<protein>
    <submittedName>
        <fullName evidence="1">SpoIIAA-like</fullName>
    </submittedName>
</protein>
<dbReference type="OrthoDB" id="9811577at2"/>
<dbReference type="Gene3D" id="3.40.50.10600">
    <property type="entry name" value="SpoIIaa-like domains"/>
    <property type="match status" value="1"/>
</dbReference>
<dbReference type="InterPro" id="IPR036513">
    <property type="entry name" value="STAS_dom_sf"/>
</dbReference>
<gene>
    <name evidence="1" type="ORF">SAMN05216257_104303</name>
</gene>
<keyword evidence="2" id="KW-1185">Reference proteome</keyword>
<dbReference type="RefSeq" id="WP_092500508.1">
    <property type="nucleotide sequence ID" value="NZ_FNFV01000004.1"/>
</dbReference>
<evidence type="ECO:0000313" key="1">
    <source>
        <dbReference type="EMBL" id="SDK75214.1"/>
    </source>
</evidence>
<accession>A0A1G9EGI3</accession>
<name>A0A1G9EGI3_9RHOB</name>
<reference evidence="2" key="1">
    <citation type="submission" date="2016-10" db="EMBL/GenBank/DDBJ databases">
        <authorList>
            <person name="Varghese N."/>
            <person name="Submissions S."/>
        </authorList>
    </citation>
    <scope>NUCLEOTIDE SEQUENCE [LARGE SCALE GENOMIC DNA]</scope>
    <source>
        <strain evidence="2">CGMCC 1.10789</strain>
    </source>
</reference>
<dbReference type="InterPro" id="IPR021866">
    <property type="entry name" value="SpoIIAA-like"/>
</dbReference>
<organism evidence="1 2">
    <name type="scientific">Meinhardsimonia xiamenensis</name>
    <dbReference type="NCBI Taxonomy" id="990712"/>
    <lineage>
        <taxon>Bacteria</taxon>
        <taxon>Pseudomonadati</taxon>
        <taxon>Pseudomonadota</taxon>
        <taxon>Alphaproteobacteria</taxon>
        <taxon>Rhodobacterales</taxon>
        <taxon>Paracoccaceae</taxon>
        <taxon>Meinhardsimonia</taxon>
    </lineage>
</organism>
<dbReference type="STRING" id="990712.SAMN05216257_104303"/>
<dbReference type="SUPFAM" id="SSF52091">
    <property type="entry name" value="SpoIIaa-like"/>
    <property type="match status" value="1"/>
</dbReference>
<sequence length="133" mass="14862">MSKADKGYFEVLEGFPADVVAVAAHGVIDSDDYENTLMPLVDERIEKEGKVHLYFECGEDFEGFTAGAAWDDAKMGLKHLGEFARVAVVTDKEWLRLAAKFFAPLIGAELRVYHLAERDKAKAWLASYHPINV</sequence>
<dbReference type="EMBL" id="FNFV01000004">
    <property type="protein sequence ID" value="SDK75214.1"/>
    <property type="molecule type" value="Genomic_DNA"/>
</dbReference>
<dbReference type="Pfam" id="PF11964">
    <property type="entry name" value="SpoIIAA-like"/>
    <property type="match status" value="1"/>
</dbReference>
<dbReference type="AlphaFoldDB" id="A0A1G9EGI3"/>
<dbReference type="Proteomes" id="UP000199328">
    <property type="component" value="Unassembled WGS sequence"/>
</dbReference>